<feature type="region of interest" description="Disordered" evidence="1">
    <location>
        <begin position="41"/>
        <end position="61"/>
    </location>
</feature>
<dbReference type="Proteomes" id="UP000692954">
    <property type="component" value="Unassembled WGS sequence"/>
</dbReference>
<proteinExistence type="predicted"/>
<protein>
    <submittedName>
        <fullName evidence="2">Uncharacterized protein</fullName>
    </submittedName>
</protein>
<dbReference type="AlphaFoldDB" id="A0A8S1RDG3"/>
<feature type="compositionally biased region" description="Polar residues" evidence="1">
    <location>
        <begin position="41"/>
        <end position="57"/>
    </location>
</feature>
<organism evidence="2 3">
    <name type="scientific">Paramecium sonneborni</name>
    <dbReference type="NCBI Taxonomy" id="65129"/>
    <lineage>
        <taxon>Eukaryota</taxon>
        <taxon>Sar</taxon>
        <taxon>Alveolata</taxon>
        <taxon>Ciliophora</taxon>
        <taxon>Intramacronucleata</taxon>
        <taxon>Oligohymenophorea</taxon>
        <taxon>Peniculida</taxon>
        <taxon>Parameciidae</taxon>
        <taxon>Paramecium</taxon>
    </lineage>
</organism>
<dbReference type="EMBL" id="CAJJDN010000166">
    <property type="protein sequence ID" value="CAD8126311.1"/>
    <property type="molecule type" value="Genomic_DNA"/>
</dbReference>
<evidence type="ECO:0000313" key="3">
    <source>
        <dbReference type="Proteomes" id="UP000692954"/>
    </source>
</evidence>
<keyword evidence="3" id="KW-1185">Reference proteome</keyword>
<gene>
    <name evidence="2" type="ORF">PSON_ATCC_30995.1.T1660088</name>
</gene>
<accession>A0A8S1RDG3</accession>
<comment type="caution">
    <text evidence="2">The sequence shown here is derived from an EMBL/GenBank/DDBJ whole genome shotgun (WGS) entry which is preliminary data.</text>
</comment>
<sequence>MISLLDQSIYFDQYHSNHKLKSKNNFHRQSKFPEIENSSRFNISRGSTNSSKKQITSQERKQSLDYSSTFQGFKIRVLKPQERFETQKEEKQITITKSAQLKKRNEQKEDIYDPNQDDLLLPRIYSPIAIPRKLITTTKIKEQSIYKHLLSKQDNIDHTITIVKQYKIYDQLKKGITLKCLYLSKRQEITDNILIINFDNLILGKRKSFWEQSNEIKLCSKLIGQQCDSAFCSCALQKDLKSTLQQLSKQFYIIFIFQCGLRGSTWQQYLNDCGYAIDAIYYIPTSKLTGGGGIKIKQIISNFGKVQIKQLIYFGSIDTDINLDNLPIEQFFYQIPIVQQQVSVQIYFMHLQRSKFIDSKLLYEICMLHCNQKDSFNYKKQLNVINLELQPIISEMIKIEMEEEISNSIFKNLNQYHSSKQILEVEEEDKNSLQLWIYQTKKLLLDYFKSINSEELNQNPITLVGDFLRRNTSIEMNFLIKKDYIKQVKRFNMYNELKASTTAHTTFRKQCIMECFIIQD</sequence>
<evidence type="ECO:0000313" key="2">
    <source>
        <dbReference type="EMBL" id="CAD8126311.1"/>
    </source>
</evidence>
<dbReference type="OrthoDB" id="293582at2759"/>
<evidence type="ECO:0000256" key="1">
    <source>
        <dbReference type="SAM" id="MobiDB-lite"/>
    </source>
</evidence>
<name>A0A8S1RDG3_9CILI</name>
<reference evidence="2" key="1">
    <citation type="submission" date="2021-01" db="EMBL/GenBank/DDBJ databases">
        <authorList>
            <consortium name="Genoscope - CEA"/>
            <person name="William W."/>
        </authorList>
    </citation>
    <scope>NUCLEOTIDE SEQUENCE</scope>
</reference>